<reference evidence="2" key="1">
    <citation type="journal article" date="2009" name="BMC Bioinformatics">
        <title>The Mycoplasma conjunctivae genome sequencing, annotation and analysis.</title>
        <authorList>
            <person name="Calderon-Copete S.P."/>
            <person name="Wigger G."/>
            <person name="Wunderlin C."/>
            <person name="Schmidheini T."/>
            <person name="Frey J."/>
            <person name="Quail M.A."/>
            <person name="Falquet L."/>
        </authorList>
    </citation>
    <scope>NUCLEOTIDE SEQUENCE [LARGE SCALE GENOMIC DNA]</scope>
    <source>
        <strain evidence="2">ATCC 25834 / NCTC 10147 / HRC/581</strain>
    </source>
</reference>
<keyword evidence="2" id="KW-1185">Reference proteome</keyword>
<protein>
    <submittedName>
        <fullName evidence="1">CONSERVED HYPOTHETICAL Conserved hypothetical prolipoprotein</fullName>
    </submittedName>
</protein>
<proteinExistence type="predicted"/>
<dbReference type="Proteomes" id="UP000001491">
    <property type="component" value="Chromosome"/>
</dbReference>
<dbReference type="PROSITE" id="PS51257">
    <property type="entry name" value="PROKAR_LIPOPROTEIN"/>
    <property type="match status" value="1"/>
</dbReference>
<name>C5J5M7_MESCH</name>
<evidence type="ECO:0000313" key="1">
    <source>
        <dbReference type="EMBL" id="CAT04750.1"/>
    </source>
</evidence>
<organism evidence="1 2">
    <name type="scientific">Mesomycoplasma conjunctivae (strain ATCC 25834 / NCTC 10147 / HRC/581)</name>
    <name type="common">Mycoplasma conjunctivae</name>
    <dbReference type="NCBI Taxonomy" id="572263"/>
    <lineage>
        <taxon>Bacteria</taxon>
        <taxon>Bacillati</taxon>
        <taxon>Mycoplasmatota</taxon>
        <taxon>Mycoplasmoidales</taxon>
        <taxon>Metamycoplasmataceae</taxon>
        <taxon>Mesomycoplasma</taxon>
    </lineage>
</organism>
<accession>C5J5M7</accession>
<gene>
    <name evidence="1" type="ordered locus">MCJ_000750</name>
</gene>
<dbReference type="HOGENOM" id="CLU_1064846_0_0_14"/>
<evidence type="ECO:0000313" key="2">
    <source>
        <dbReference type="Proteomes" id="UP000001491"/>
    </source>
</evidence>
<dbReference type="KEGG" id="mco:MCJ_000750"/>
<sequence>MKLKIKNLILSATAIAPLVVVSCGFKSSLDYLDKQTNEGVLNMTFVDEKQTFVSLFLGKLEDKFIFITSGKIDASNLNKETKIRFKSHGDVPSIQVTYNLLVEGKIQIEKSTDNYSIFSLTAQKITQDKKSLSSTFKNKNATLKNFNTLPTNEKIDEKLLFGFAPIFDYSELPELFFPEFFVSNSISKSKLLEKTDSQISFENKGKINDRFFGAPLIYKNWYVGILKSYKNEEKDSKRINITDFYLFTQSDIDAIKAIFKK</sequence>
<dbReference type="AlphaFoldDB" id="C5J5M7"/>
<dbReference type="EMBL" id="FM864216">
    <property type="protein sequence ID" value="CAT04750.1"/>
    <property type="molecule type" value="Genomic_DNA"/>
</dbReference>